<dbReference type="InterPro" id="IPR033505">
    <property type="entry name" value="USPL1"/>
</dbReference>
<sequence>MVVMAVNNRYCSDCLESGEFLPLRLVMMNLDSGLWMCPKDDCTFPLSSPSMQLYMEEDLTTERVLLLTGNKSKQLERPPTPDSLVASISSNKQSDMLQQTQYAVSTTSSSGSRKRKHSDGGSSSRSTKTNSFRSVSNSNITDPISSDSSSLMANKKYPSVPLWENEELLCWLDSMLALIVLNQTLQNYPEESKGTLNKLLSEYKHNTDIYNVTKDYETIRASMHTLRKSTLNFIQPKMLSSFTEEDSPLLSLQLLMKTNAELYEDCEVEYSSKFTCNQCQFEKTDGFKKTILTLPEGYPDLNFVENLYYKRNCYKCNAPEQKNVFYIEKYPAALFVYCSTGVGCRKYWNWFNFTSPAGDNYIVTQIVQYSRKKHHFILWSYSYKDKLWIEADDLKHPVVQYQHERPKCRSHEVHFMVLEKVSTLEEAIKKNEQKNLSSEQTGSESAPVTPESLESPLCSGNSSVIVQYSGQSSRKTSLCSSDGILPNGRLSNDSDRPIEGRKDSGELPNDQLRKKSLLHVPYYKPFTARSKQTARESPTNYNQNATSSHLKSESSSMSHSTPAKQTVLNNPDILQQTTKTSDIKADPTNAIFSQALANELGDFYSDLLDQQSMDTTQEDGMFDSTQISQGTIPNQMSSDQFSSTTQNQQQDSTIDVQQTLERRFSNDVDSLSDIVDIGTAIAGGSFSSTVSNDKTGFKDYGNPLKRLMEEEEDIKGVFQASSVNLQMFNKTETNDTSSSGSHVTPMDINTDFGEIKSPTEDEPKVDFAITMSTNSYSGAYSDVKLSDEELEEILNG</sequence>
<dbReference type="EnsemblMetazoa" id="CLYHEMT011814.1">
    <property type="protein sequence ID" value="CLYHEMP011814.1"/>
    <property type="gene ID" value="CLYHEMG011814"/>
</dbReference>
<name>A0A7M5V928_9CNID</name>
<dbReference type="PANTHER" id="PTHR15294:SF3">
    <property type="entry name" value="SUMO-SPECIFIC ISOPEPTIDASE USPL1"/>
    <property type="match status" value="1"/>
</dbReference>
<feature type="compositionally biased region" description="Polar residues" evidence="1">
    <location>
        <begin position="434"/>
        <end position="446"/>
    </location>
</feature>
<feature type="compositionally biased region" description="Polar residues" evidence="1">
    <location>
        <begin position="129"/>
        <end position="151"/>
    </location>
</feature>
<feature type="region of interest" description="Disordered" evidence="1">
    <location>
        <begin position="624"/>
        <end position="650"/>
    </location>
</feature>
<dbReference type="Pfam" id="PF15499">
    <property type="entry name" value="Peptidase_C98"/>
    <property type="match status" value="1"/>
</dbReference>
<evidence type="ECO:0000313" key="3">
    <source>
        <dbReference type="EnsemblMetazoa" id="CLYHEMP011814.1"/>
    </source>
</evidence>
<accession>A0A7M5V928</accession>
<feature type="compositionally biased region" description="Polar residues" evidence="1">
    <location>
        <begin position="561"/>
        <end position="570"/>
    </location>
</feature>
<dbReference type="Proteomes" id="UP000594262">
    <property type="component" value="Unplaced"/>
</dbReference>
<proteinExistence type="predicted"/>
<evidence type="ECO:0000259" key="2">
    <source>
        <dbReference type="Pfam" id="PF15499"/>
    </source>
</evidence>
<feature type="compositionally biased region" description="Basic and acidic residues" evidence="1">
    <location>
        <begin position="492"/>
        <end position="505"/>
    </location>
</feature>
<dbReference type="GeneID" id="136816786"/>
<protein>
    <recommendedName>
        <fullName evidence="2">Ubiquitin-specific peptidase-like SUMO isopeptidase domain-containing protein</fullName>
    </recommendedName>
</protein>
<feature type="compositionally biased region" description="Low complexity" evidence="1">
    <location>
        <begin position="547"/>
        <end position="560"/>
    </location>
</feature>
<dbReference type="InterPro" id="IPR028890">
    <property type="entry name" value="Peptidase_C98"/>
</dbReference>
<dbReference type="GO" id="GO:0030576">
    <property type="term" value="P:Cajal body organization"/>
    <property type="evidence" value="ECO:0007669"/>
    <property type="project" value="InterPro"/>
</dbReference>
<feature type="compositionally biased region" description="Polar residues" evidence="1">
    <location>
        <begin position="529"/>
        <end position="546"/>
    </location>
</feature>
<dbReference type="GO" id="GO:0016926">
    <property type="term" value="P:protein desumoylation"/>
    <property type="evidence" value="ECO:0007669"/>
    <property type="project" value="TreeGrafter"/>
</dbReference>
<dbReference type="AlphaFoldDB" id="A0A7M5V928"/>
<feature type="compositionally biased region" description="Low complexity" evidence="1">
    <location>
        <begin position="637"/>
        <end position="650"/>
    </location>
</feature>
<reference evidence="3" key="1">
    <citation type="submission" date="2021-01" db="UniProtKB">
        <authorList>
            <consortium name="EnsemblMetazoa"/>
        </authorList>
    </citation>
    <scope>IDENTIFICATION</scope>
</reference>
<feature type="compositionally biased region" description="Polar residues" evidence="1">
    <location>
        <begin position="624"/>
        <end position="636"/>
    </location>
</feature>
<feature type="region of interest" description="Disordered" evidence="1">
    <location>
        <begin position="527"/>
        <end position="570"/>
    </location>
</feature>
<evidence type="ECO:0000313" key="4">
    <source>
        <dbReference type="Proteomes" id="UP000594262"/>
    </source>
</evidence>
<dbReference type="GO" id="GO:0015030">
    <property type="term" value="C:Cajal body"/>
    <property type="evidence" value="ECO:0007669"/>
    <property type="project" value="TreeGrafter"/>
</dbReference>
<organism evidence="3 4">
    <name type="scientific">Clytia hemisphaerica</name>
    <dbReference type="NCBI Taxonomy" id="252671"/>
    <lineage>
        <taxon>Eukaryota</taxon>
        <taxon>Metazoa</taxon>
        <taxon>Cnidaria</taxon>
        <taxon>Hydrozoa</taxon>
        <taxon>Hydroidolina</taxon>
        <taxon>Leptothecata</taxon>
        <taxon>Obeliida</taxon>
        <taxon>Clytiidae</taxon>
        <taxon>Clytia</taxon>
    </lineage>
</organism>
<feature type="region of interest" description="Disordered" evidence="1">
    <location>
        <begin position="94"/>
        <end position="151"/>
    </location>
</feature>
<dbReference type="OrthoDB" id="6160353at2759"/>
<evidence type="ECO:0000256" key="1">
    <source>
        <dbReference type="SAM" id="MobiDB-lite"/>
    </source>
</evidence>
<keyword evidence="4" id="KW-1185">Reference proteome</keyword>
<dbReference type="GO" id="GO:0032183">
    <property type="term" value="F:SUMO binding"/>
    <property type="evidence" value="ECO:0007669"/>
    <property type="project" value="InterPro"/>
</dbReference>
<dbReference type="PANTHER" id="PTHR15294">
    <property type="entry name" value="RETINOVIN-RELATED"/>
    <property type="match status" value="1"/>
</dbReference>
<feature type="domain" description="Ubiquitin-specific peptidase-like SUMO isopeptidase" evidence="2">
    <location>
        <begin position="162"/>
        <end position="417"/>
    </location>
</feature>
<feature type="compositionally biased region" description="Polar residues" evidence="1">
    <location>
        <begin position="94"/>
        <end position="104"/>
    </location>
</feature>
<dbReference type="RefSeq" id="XP_066929210.1">
    <property type="nucleotide sequence ID" value="XM_067073109.1"/>
</dbReference>
<feature type="region of interest" description="Disordered" evidence="1">
    <location>
        <begin position="474"/>
        <end position="515"/>
    </location>
</feature>
<feature type="region of interest" description="Disordered" evidence="1">
    <location>
        <begin position="432"/>
        <end position="457"/>
    </location>
</feature>